<dbReference type="OMA" id="RICSTWW"/>
<keyword evidence="6" id="KW-0325">Glycoprotein</keyword>
<name>A0A8T2QDF2_CERRI</name>
<dbReference type="SUPFAM" id="SSF51126">
    <property type="entry name" value="Pectin lyase-like"/>
    <property type="match status" value="1"/>
</dbReference>
<dbReference type="PANTHER" id="PTHR31321:SF112">
    <property type="entry name" value="PECTINESTERASE"/>
    <property type="match status" value="1"/>
</dbReference>
<evidence type="ECO:0000256" key="4">
    <source>
        <dbReference type="ARBA" id="ARBA00022801"/>
    </source>
</evidence>
<evidence type="ECO:0000256" key="7">
    <source>
        <dbReference type="ARBA" id="ARBA00047928"/>
    </source>
</evidence>
<evidence type="ECO:0000256" key="8">
    <source>
        <dbReference type="ARBA" id="ARBA00057335"/>
    </source>
</evidence>
<keyword evidence="5" id="KW-0063">Aspartyl esterase</keyword>
<dbReference type="GO" id="GO:0030599">
    <property type="term" value="F:pectinesterase activity"/>
    <property type="evidence" value="ECO:0007669"/>
    <property type="project" value="UniProtKB-EC"/>
</dbReference>
<reference evidence="10" key="1">
    <citation type="submission" date="2021-08" db="EMBL/GenBank/DDBJ databases">
        <title>WGS assembly of Ceratopteris richardii.</title>
        <authorList>
            <person name="Marchant D.B."/>
            <person name="Chen G."/>
            <person name="Jenkins J."/>
            <person name="Shu S."/>
            <person name="Leebens-Mack J."/>
            <person name="Grimwood J."/>
            <person name="Schmutz J."/>
            <person name="Soltis P."/>
            <person name="Soltis D."/>
            <person name="Chen Z.-H."/>
        </authorList>
    </citation>
    <scope>NUCLEOTIDE SEQUENCE</scope>
    <source>
        <strain evidence="10">Whitten #5841</strain>
        <tissue evidence="10">Leaf</tissue>
    </source>
</reference>
<evidence type="ECO:0000256" key="5">
    <source>
        <dbReference type="ARBA" id="ARBA00023085"/>
    </source>
</evidence>
<proteinExistence type="inferred from homology"/>
<dbReference type="InterPro" id="IPR011050">
    <property type="entry name" value="Pectin_lyase_fold/virulence"/>
</dbReference>
<dbReference type="PANTHER" id="PTHR31321">
    <property type="entry name" value="ACYL-COA THIOESTER HYDROLASE YBHC-RELATED"/>
    <property type="match status" value="1"/>
</dbReference>
<dbReference type="EC" id="3.1.1.11" evidence="3"/>
<evidence type="ECO:0000256" key="2">
    <source>
        <dbReference type="ARBA" id="ARBA00008891"/>
    </source>
</evidence>
<evidence type="ECO:0000313" key="10">
    <source>
        <dbReference type="EMBL" id="KAH7281211.1"/>
    </source>
</evidence>
<dbReference type="AlphaFoldDB" id="A0A8T2QDF2"/>
<feature type="domain" description="Pectinesterase catalytic" evidence="9">
    <location>
        <begin position="95"/>
        <end position="389"/>
    </location>
</feature>
<sequence>MAFLFRMVPVRWGAKMTPVLFLSIYVLSAAFSNAMTDSEWTEWLQYIKKTSSSRAFLDSKVSLPSSQVRFTEDSCLKASTVVTVNGTNVNTQHRFVSKDGSGNFTTIQAAIESIPKHNEIPTLICIGAGEYREKVQIRKTRRFITIIGSSSGNTIIRWNDTASTISPQTSLPMKTYNSPTMSVNADFFVAWNIIVENDAPPPQQGQIDGQAVAFRISGNYGALYNCKFLGHQDTLYDHKGRHYFKHCFIQGNVDFIFGNGRSIYKDCYARALPIEYESVGAVTAQKRGFSNFDSGFSFLNCNISGDGKVYLGRAWGNESRVVFAYTWMGDVVVPEGWNDFGFPARERTVFYAEYECSGPGANNSTRVSWARQLTPDEAQPFLSVGFINGEEWLLDI</sequence>
<dbReference type="EMBL" id="CM035441">
    <property type="protein sequence ID" value="KAH7281211.1"/>
    <property type="molecule type" value="Genomic_DNA"/>
</dbReference>
<dbReference type="GO" id="GO:0045490">
    <property type="term" value="P:pectin catabolic process"/>
    <property type="evidence" value="ECO:0007669"/>
    <property type="project" value="TreeGrafter"/>
</dbReference>
<dbReference type="FunFam" id="2.160.20.10:FF:000013">
    <property type="entry name" value="Pectinesterase"/>
    <property type="match status" value="1"/>
</dbReference>
<evidence type="ECO:0000256" key="3">
    <source>
        <dbReference type="ARBA" id="ARBA00013229"/>
    </source>
</evidence>
<comment type="catalytic activity">
    <reaction evidence="7">
        <text>[(1-&gt;4)-alpha-D-galacturonosyl methyl ester](n) + n H2O = [(1-&gt;4)-alpha-D-galacturonosyl](n) + n methanol + n H(+)</text>
        <dbReference type="Rhea" id="RHEA:22380"/>
        <dbReference type="Rhea" id="RHEA-COMP:14570"/>
        <dbReference type="Rhea" id="RHEA-COMP:14573"/>
        <dbReference type="ChEBI" id="CHEBI:15377"/>
        <dbReference type="ChEBI" id="CHEBI:15378"/>
        <dbReference type="ChEBI" id="CHEBI:17790"/>
        <dbReference type="ChEBI" id="CHEBI:140522"/>
        <dbReference type="ChEBI" id="CHEBI:140523"/>
        <dbReference type="EC" id="3.1.1.11"/>
    </reaction>
</comment>
<comment type="function">
    <text evidence="8">Acts in the modification of cell walls via demethylesterification of cell wall pectin.</text>
</comment>
<organism evidence="10 11">
    <name type="scientific">Ceratopteris richardii</name>
    <name type="common">Triangle waterfern</name>
    <dbReference type="NCBI Taxonomy" id="49495"/>
    <lineage>
        <taxon>Eukaryota</taxon>
        <taxon>Viridiplantae</taxon>
        <taxon>Streptophyta</taxon>
        <taxon>Embryophyta</taxon>
        <taxon>Tracheophyta</taxon>
        <taxon>Polypodiopsida</taxon>
        <taxon>Polypodiidae</taxon>
        <taxon>Polypodiales</taxon>
        <taxon>Pteridineae</taxon>
        <taxon>Pteridaceae</taxon>
        <taxon>Parkerioideae</taxon>
        <taxon>Ceratopteris</taxon>
    </lineage>
</organism>
<dbReference type="GO" id="GO:0042545">
    <property type="term" value="P:cell wall modification"/>
    <property type="evidence" value="ECO:0007669"/>
    <property type="project" value="InterPro"/>
</dbReference>
<evidence type="ECO:0000256" key="1">
    <source>
        <dbReference type="ARBA" id="ARBA00005184"/>
    </source>
</evidence>
<evidence type="ECO:0000259" key="9">
    <source>
        <dbReference type="Pfam" id="PF01095"/>
    </source>
</evidence>
<dbReference type="InterPro" id="IPR012334">
    <property type="entry name" value="Pectin_lyas_fold"/>
</dbReference>
<keyword evidence="11" id="KW-1185">Reference proteome</keyword>
<dbReference type="Gene3D" id="2.160.20.10">
    <property type="entry name" value="Single-stranded right-handed beta-helix, Pectin lyase-like"/>
    <property type="match status" value="1"/>
</dbReference>
<dbReference type="InterPro" id="IPR000070">
    <property type="entry name" value="Pectinesterase_cat"/>
</dbReference>
<dbReference type="Pfam" id="PF01095">
    <property type="entry name" value="Pectinesterase"/>
    <property type="match status" value="1"/>
</dbReference>
<comment type="caution">
    <text evidence="10">The sequence shown here is derived from an EMBL/GenBank/DDBJ whole genome shotgun (WGS) entry which is preliminary data.</text>
</comment>
<dbReference type="OrthoDB" id="2019149at2759"/>
<protein>
    <recommendedName>
        <fullName evidence="3">pectinesterase</fullName>
        <ecNumber evidence="3">3.1.1.11</ecNumber>
    </recommendedName>
</protein>
<gene>
    <name evidence="10" type="ORF">KP509_36G035900</name>
</gene>
<evidence type="ECO:0000256" key="6">
    <source>
        <dbReference type="ARBA" id="ARBA00023180"/>
    </source>
</evidence>
<keyword evidence="4" id="KW-0378">Hydrolase</keyword>
<comment type="pathway">
    <text evidence="1">Glycan metabolism; pectin degradation; 2-dehydro-3-deoxy-D-gluconate from pectin: step 1/5.</text>
</comment>
<accession>A0A8T2QDF2</accession>
<dbReference type="Proteomes" id="UP000825935">
    <property type="component" value="Chromosome 36"/>
</dbReference>
<evidence type="ECO:0000313" key="11">
    <source>
        <dbReference type="Proteomes" id="UP000825935"/>
    </source>
</evidence>
<comment type="similarity">
    <text evidence="2">Belongs to the pectinesterase family.</text>
</comment>